<reference evidence="4 6" key="1">
    <citation type="submission" date="2015-09" db="EMBL/GenBank/DDBJ databases">
        <title>Identification and resolution of microdiversity through metagenomic sequencing of parallel consortia.</title>
        <authorList>
            <person name="Nelson W.C."/>
            <person name="Romine M.F."/>
            <person name="Lindemann S.R."/>
        </authorList>
    </citation>
    <scope>NUCLEOTIDE SEQUENCE [LARGE SCALE GENOMIC DNA]</scope>
    <source>
        <strain evidence="4">HL-109</strain>
    </source>
</reference>
<evidence type="ECO:0000256" key="2">
    <source>
        <dbReference type="ARBA" id="ARBA00022795"/>
    </source>
</evidence>
<keyword evidence="2" id="KW-1005">Bacterial flagellum biogenesis</keyword>
<dbReference type="AlphaFoldDB" id="A0A0P8BR99"/>
<keyword evidence="3" id="KW-0694">RNA-binding</keyword>
<dbReference type="GO" id="GO:0048027">
    <property type="term" value="F:mRNA 5'-UTR binding"/>
    <property type="evidence" value="ECO:0007669"/>
    <property type="project" value="InterPro"/>
</dbReference>
<evidence type="ECO:0000313" key="7">
    <source>
        <dbReference type="Proteomes" id="UP000182800"/>
    </source>
</evidence>
<protein>
    <submittedName>
        <fullName evidence="4">Flagellar protein FlbT</fullName>
    </submittedName>
</protein>
<name>A0A0P8BR99_9HYPH</name>
<keyword evidence="4" id="KW-0966">Cell projection</keyword>
<dbReference type="InterPro" id="IPR009967">
    <property type="entry name" value="Flagellum_FlbT"/>
</dbReference>
<reference evidence="5 7" key="2">
    <citation type="submission" date="2016-08" db="EMBL/GenBank/DDBJ databases">
        <authorList>
            <person name="Varghese N."/>
            <person name="Submissions Spin"/>
        </authorList>
    </citation>
    <scope>NUCLEOTIDE SEQUENCE [LARGE SCALE GENOMIC DNA]</scope>
    <source>
        <strain evidence="5 7">HL-109</strain>
    </source>
</reference>
<accession>A0A0P8BR99</accession>
<keyword evidence="4" id="KW-0282">Flagellum</keyword>
<evidence type="ECO:0000313" key="4">
    <source>
        <dbReference type="EMBL" id="KPQ12059.1"/>
    </source>
</evidence>
<dbReference type="GO" id="GO:0044781">
    <property type="term" value="P:bacterial-type flagellum organization"/>
    <property type="evidence" value="ECO:0007669"/>
    <property type="project" value="UniProtKB-KW"/>
</dbReference>
<dbReference type="GO" id="GO:1902209">
    <property type="term" value="P:negative regulation of bacterial-type flagellum assembly"/>
    <property type="evidence" value="ECO:0007669"/>
    <property type="project" value="InterPro"/>
</dbReference>
<sequence length="148" mass="16613">MPLRIELKPNERLIIGETTIRNGPKRSSFVVESQSRILRESDIITQSEADTPCKRLYVALEHMYLADDPQAGETAFIEIANQIMQAAPGTRAHILAIYEQLQERKLYKALKQARKLIAYETELLALAAGDRSAPAEPDDIRKARPALS</sequence>
<dbReference type="Proteomes" id="UP000182800">
    <property type="component" value="Unassembled WGS sequence"/>
</dbReference>
<evidence type="ECO:0000313" key="5">
    <source>
        <dbReference type="EMBL" id="SCC81447.1"/>
    </source>
</evidence>
<dbReference type="EMBL" id="FMBM01000002">
    <property type="protein sequence ID" value="SCC81447.1"/>
    <property type="molecule type" value="Genomic_DNA"/>
</dbReference>
<dbReference type="Proteomes" id="UP000050497">
    <property type="component" value="Unassembled WGS sequence"/>
</dbReference>
<dbReference type="STRING" id="1653334.GA0071312_2389"/>
<dbReference type="RefSeq" id="WP_074445147.1">
    <property type="nucleotide sequence ID" value="NZ_FMBM01000002.1"/>
</dbReference>
<evidence type="ECO:0000313" key="6">
    <source>
        <dbReference type="Proteomes" id="UP000050497"/>
    </source>
</evidence>
<proteinExistence type="predicted"/>
<organism evidence="4 6">
    <name type="scientific">Saliniramus fredricksonii</name>
    <dbReference type="NCBI Taxonomy" id="1653334"/>
    <lineage>
        <taxon>Bacteria</taxon>
        <taxon>Pseudomonadati</taxon>
        <taxon>Pseudomonadota</taxon>
        <taxon>Alphaproteobacteria</taxon>
        <taxon>Hyphomicrobiales</taxon>
        <taxon>Salinarimonadaceae</taxon>
        <taxon>Saliniramus</taxon>
    </lineage>
</organism>
<gene>
    <name evidence="4" type="primary">flbT</name>
    <name evidence="5" type="ORF">GA0071312_2389</name>
    <name evidence="4" type="ORF">HLUCCO17_04465</name>
</gene>
<evidence type="ECO:0000256" key="3">
    <source>
        <dbReference type="ARBA" id="ARBA00022884"/>
    </source>
</evidence>
<dbReference type="EMBL" id="LJSX01000004">
    <property type="protein sequence ID" value="KPQ12059.1"/>
    <property type="molecule type" value="Genomic_DNA"/>
</dbReference>
<dbReference type="Pfam" id="PF07378">
    <property type="entry name" value="FlbT"/>
    <property type="match status" value="1"/>
</dbReference>
<comment type="caution">
    <text evidence="4">The sequence shown here is derived from an EMBL/GenBank/DDBJ whole genome shotgun (WGS) entry which is preliminary data.</text>
</comment>
<keyword evidence="1" id="KW-0678">Repressor</keyword>
<keyword evidence="7" id="KW-1185">Reference proteome</keyword>
<dbReference type="OrthoDB" id="8561314at2"/>
<evidence type="ECO:0000256" key="1">
    <source>
        <dbReference type="ARBA" id="ARBA00022491"/>
    </source>
</evidence>
<keyword evidence="4" id="KW-0969">Cilium</keyword>
<dbReference type="GO" id="GO:0006402">
    <property type="term" value="P:mRNA catabolic process"/>
    <property type="evidence" value="ECO:0007669"/>
    <property type="project" value="InterPro"/>
</dbReference>